<reference evidence="1 2" key="1">
    <citation type="journal article" date="2019" name="Int. J. Syst. Evol. Microbiol.">
        <title>The Global Catalogue of Microorganisms (GCM) 10K type strain sequencing project: providing services to taxonomists for standard genome sequencing and annotation.</title>
        <authorList>
            <consortium name="The Broad Institute Genomics Platform"/>
            <consortium name="The Broad Institute Genome Sequencing Center for Infectious Disease"/>
            <person name="Wu L."/>
            <person name="Ma J."/>
        </authorList>
    </citation>
    <scope>NUCLEOTIDE SEQUENCE [LARGE SCALE GENOMIC DNA]</scope>
    <source>
        <strain evidence="1 2">JCM 9933</strain>
    </source>
</reference>
<proteinExistence type="predicted"/>
<protein>
    <submittedName>
        <fullName evidence="1">Uncharacterized protein</fullName>
    </submittedName>
</protein>
<organism evidence="1 2">
    <name type="scientific">Craurococcus roseus</name>
    <dbReference type="NCBI Taxonomy" id="77585"/>
    <lineage>
        <taxon>Bacteria</taxon>
        <taxon>Pseudomonadati</taxon>
        <taxon>Pseudomonadota</taxon>
        <taxon>Alphaproteobacteria</taxon>
        <taxon>Acetobacterales</taxon>
        <taxon>Acetobacteraceae</taxon>
        <taxon>Craurococcus</taxon>
    </lineage>
</organism>
<dbReference type="RefSeq" id="WP_343897196.1">
    <property type="nucleotide sequence ID" value="NZ_BAAAFZ010000065.1"/>
</dbReference>
<gene>
    <name evidence="1" type="ORF">GCM10009416_40250</name>
</gene>
<name>A0ABN1FUY3_9PROT</name>
<keyword evidence="2" id="KW-1185">Reference proteome</keyword>
<dbReference type="Proteomes" id="UP001501588">
    <property type="component" value="Unassembled WGS sequence"/>
</dbReference>
<evidence type="ECO:0000313" key="2">
    <source>
        <dbReference type="Proteomes" id="UP001501588"/>
    </source>
</evidence>
<evidence type="ECO:0000313" key="1">
    <source>
        <dbReference type="EMBL" id="GAA0597981.1"/>
    </source>
</evidence>
<comment type="caution">
    <text evidence="1">The sequence shown here is derived from an EMBL/GenBank/DDBJ whole genome shotgun (WGS) entry which is preliminary data.</text>
</comment>
<dbReference type="EMBL" id="BAAAFZ010000065">
    <property type="protein sequence ID" value="GAA0597981.1"/>
    <property type="molecule type" value="Genomic_DNA"/>
</dbReference>
<sequence>MPGVTSGALDPALAVIGVPSTRAVAARDWHLSGWGHRSDKGVTMPGRGLTTARDYAPDEAAAAAHAALVGAGTVDVGMNGASFWRNVPERVWEAHIGGCQVLKKRLSYRGRSNLDRPLTGEEVSHVQATARRLAAILLMGPDLDASFRACAAAHAPSG</sequence>
<accession>A0ABN1FUY3</accession>